<proteinExistence type="predicted"/>
<dbReference type="Proteomes" id="UP000706124">
    <property type="component" value="Unassembled WGS sequence"/>
</dbReference>
<organism evidence="2 3">
    <name type="scientific">Claviceps pazoutovae</name>
    <dbReference type="NCBI Taxonomy" id="1649127"/>
    <lineage>
        <taxon>Eukaryota</taxon>
        <taxon>Fungi</taxon>
        <taxon>Dikarya</taxon>
        <taxon>Ascomycota</taxon>
        <taxon>Pezizomycotina</taxon>
        <taxon>Sordariomycetes</taxon>
        <taxon>Hypocreomycetidae</taxon>
        <taxon>Hypocreales</taxon>
        <taxon>Clavicipitaceae</taxon>
        <taxon>Claviceps</taxon>
    </lineage>
</organism>
<feature type="signal peptide" evidence="1">
    <location>
        <begin position="1"/>
        <end position="18"/>
    </location>
</feature>
<keyword evidence="3" id="KW-1185">Reference proteome</keyword>
<protein>
    <recommendedName>
        <fullName evidence="4">DUF5666 domain-containing protein</fullName>
    </recommendedName>
</protein>
<gene>
    <name evidence="2" type="ORF">E4U60_007906</name>
</gene>
<comment type="caution">
    <text evidence="2">The sequence shown here is derived from an EMBL/GenBank/DDBJ whole genome shotgun (WGS) entry which is preliminary data.</text>
</comment>
<keyword evidence="1" id="KW-0732">Signal</keyword>
<reference evidence="2 3" key="1">
    <citation type="journal article" date="2020" name="bioRxiv">
        <title>Whole genome comparisons of ergot fungi reveals the divergence and evolution of species within the genus Claviceps are the result of varying mechanisms driving genome evolution and host range expansion.</title>
        <authorList>
            <person name="Wyka S.A."/>
            <person name="Mondo S.J."/>
            <person name="Liu M."/>
            <person name="Dettman J."/>
            <person name="Nalam V."/>
            <person name="Broders K.D."/>
        </authorList>
    </citation>
    <scope>NUCLEOTIDE SEQUENCE [LARGE SCALE GENOMIC DNA]</scope>
    <source>
        <strain evidence="2 3">CCC 1485</strain>
    </source>
</reference>
<dbReference type="OrthoDB" id="3552888at2759"/>
<sequence length="63" mass="6636">MSTLSTTLFLALGASVSALVVLEPTTGPFVPSWDATIEPGQDDSDKIVVNGTIQQVDAYMEAH</sequence>
<evidence type="ECO:0000313" key="2">
    <source>
        <dbReference type="EMBL" id="KAG5927948.1"/>
    </source>
</evidence>
<evidence type="ECO:0000256" key="1">
    <source>
        <dbReference type="SAM" id="SignalP"/>
    </source>
</evidence>
<evidence type="ECO:0000313" key="3">
    <source>
        <dbReference type="Proteomes" id="UP000706124"/>
    </source>
</evidence>
<dbReference type="EMBL" id="SRPO01000961">
    <property type="protein sequence ID" value="KAG5927948.1"/>
    <property type="molecule type" value="Genomic_DNA"/>
</dbReference>
<feature type="chain" id="PRO_5040152720" description="DUF5666 domain-containing protein" evidence="1">
    <location>
        <begin position="19"/>
        <end position="63"/>
    </location>
</feature>
<name>A0A9P7M245_9HYPO</name>
<accession>A0A9P7M245</accession>
<dbReference type="AlphaFoldDB" id="A0A9P7M245"/>
<evidence type="ECO:0008006" key="4">
    <source>
        <dbReference type="Google" id="ProtNLM"/>
    </source>
</evidence>